<dbReference type="PANTHER" id="PTHR43244">
    <property type="match status" value="1"/>
</dbReference>
<dbReference type="EMBL" id="BAHC01000217">
    <property type="protein sequence ID" value="GAB93384.1"/>
    <property type="molecule type" value="Genomic_DNA"/>
</dbReference>
<dbReference type="Gene3D" id="3.20.20.30">
    <property type="entry name" value="Luciferase-like domain"/>
    <property type="match status" value="1"/>
</dbReference>
<dbReference type="GO" id="GO:0016705">
    <property type="term" value="F:oxidoreductase activity, acting on paired donors, with incorporation or reduction of molecular oxygen"/>
    <property type="evidence" value="ECO:0007669"/>
    <property type="project" value="InterPro"/>
</dbReference>
<evidence type="ECO:0000256" key="1">
    <source>
        <dbReference type="ARBA" id="ARBA00023002"/>
    </source>
</evidence>
<keyword evidence="4" id="KW-1185">Reference proteome</keyword>
<comment type="caution">
    <text evidence="3">The sequence shown here is derived from an EMBL/GenBank/DDBJ whole genome shotgun (WGS) entry which is preliminary data.</text>
</comment>
<dbReference type="eggNOG" id="COG2141">
    <property type="taxonomic scope" value="Bacteria"/>
</dbReference>
<protein>
    <submittedName>
        <fullName evidence="3">Putative oxidoreductase</fullName>
    </submittedName>
</protein>
<gene>
    <name evidence="3" type="ORF">GORHZ_217_00120</name>
</gene>
<keyword evidence="1" id="KW-0560">Oxidoreductase</keyword>
<dbReference type="Pfam" id="PF00296">
    <property type="entry name" value="Bac_luciferase"/>
    <property type="match status" value="1"/>
</dbReference>
<sequence length="292" mass="30878">MTMDYGHELKFGTFITPDISDPGRTVDLAVATDTHGLDLATFQDHPYQSRFLDTWTLMSYVGARTERISLSPNVANLPLRPPAVLARSAASLDALTGGRVELGLGAGAFWDAIDAMGGRRLTPPQAVAALREGIAVIRGVWGQGTNHVDGEYHFLHGAKPAAPKHPIGIWVGAYKPAMLRVTGTLADGWLPSLGQIRAQGGEALGSANARIDDAATSAGRSPTDVRRLLNVGGVDDLPPSEWAKKLTELALEHGFSTFIFSGDDSPRFPAVIGAEIAPAIRAEVAAERGDAV</sequence>
<evidence type="ECO:0000313" key="4">
    <source>
        <dbReference type="Proteomes" id="UP000008363"/>
    </source>
</evidence>
<dbReference type="InterPro" id="IPR011251">
    <property type="entry name" value="Luciferase-like_dom"/>
</dbReference>
<evidence type="ECO:0000313" key="3">
    <source>
        <dbReference type="EMBL" id="GAB93384.1"/>
    </source>
</evidence>
<organism evidence="3 4">
    <name type="scientific">Gordonia rhizosphera NBRC 16068</name>
    <dbReference type="NCBI Taxonomy" id="1108045"/>
    <lineage>
        <taxon>Bacteria</taxon>
        <taxon>Bacillati</taxon>
        <taxon>Actinomycetota</taxon>
        <taxon>Actinomycetes</taxon>
        <taxon>Mycobacteriales</taxon>
        <taxon>Gordoniaceae</taxon>
        <taxon>Gordonia</taxon>
    </lineage>
</organism>
<dbReference type="InterPro" id="IPR050564">
    <property type="entry name" value="F420-G6PD/mer"/>
</dbReference>
<name>K6X3L8_9ACTN</name>
<dbReference type="AlphaFoldDB" id="K6X3L8"/>
<reference evidence="3 4" key="1">
    <citation type="submission" date="2012-08" db="EMBL/GenBank/DDBJ databases">
        <title>Whole genome shotgun sequence of Gordonia rhizosphera NBRC 16068.</title>
        <authorList>
            <person name="Takarada H."/>
            <person name="Isaki S."/>
            <person name="Hosoyama A."/>
            <person name="Tsuchikane K."/>
            <person name="Katsumata H."/>
            <person name="Baba S."/>
            <person name="Ohji S."/>
            <person name="Yamazaki S."/>
            <person name="Fujita N."/>
        </authorList>
    </citation>
    <scope>NUCLEOTIDE SEQUENCE [LARGE SCALE GENOMIC DNA]</scope>
    <source>
        <strain evidence="3 4">NBRC 16068</strain>
    </source>
</reference>
<dbReference type="RefSeq" id="WP_006338476.1">
    <property type="nucleotide sequence ID" value="NZ_BAHC01000217.1"/>
</dbReference>
<dbReference type="OrthoDB" id="9775082at2"/>
<evidence type="ECO:0000259" key="2">
    <source>
        <dbReference type="Pfam" id="PF00296"/>
    </source>
</evidence>
<dbReference type="Proteomes" id="UP000008363">
    <property type="component" value="Unassembled WGS sequence"/>
</dbReference>
<dbReference type="CDD" id="cd01097">
    <property type="entry name" value="Tetrahydromethanopterin_reductase"/>
    <property type="match status" value="1"/>
</dbReference>
<dbReference type="PANTHER" id="PTHR43244:SF1">
    <property type="entry name" value="5,10-METHYLENETETRAHYDROMETHANOPTERIN REDUCTASE"/>
    <property type="match status" value="1"/>
</dbReference>
<feature type="domain" description="Luciferase-like" evidence="2">
    <location>
        <begin position="10"/>
        <end position="229"/>
    </location>
</feature>
<dbReference type="STRING" id="1108045.GORHZ_217_00120"/>
<dbReference type="InterPro" id="IPR036661">
    <property type="entry name" value="Luciferase-like_sf"/>
</dbReference>
<dbReference type="SUPFAM" id="SSF51679">
    <property type="entry name" value="Bacterial luciferase-like"/>
    <property type="match status" value="1"/>
</dbReference>
<proteinExistence type="predicted"/>
<accession>K6X3L8</accession>